<evidence type="ECO:0000313" key="2">
    <source>
        <dbReference type="Proteomes" id="UP000271624"/>
    </source>
</evidence>
<keyword evidence="2" id="KW-1185">Reference proteome</keyword>
<evidence type="ECO:0008006" key="3">
    <source>
        <dbReference type="Google" id="ProtNLM"/>
    </source>
</evidence>
<comment type="caution">
    <text evidence="1">The sequence shown here is derived from an EMBL/GenBank/DDBJ whole genome shotgun (WGS) entry which is preliminary data.</text>
</comment>
<dbReference type="OrthoDB" id="508690at2"/>
<organism evidence="1 2">
    <name type="scientific">Dulcicalothrix desertica PCC 7102</name>
    <dbReference type="NCBI Taxonomy" id="232991"/>
    <lineage>
        <taxon>Bacteria</taxon>
        <taxon>Bacillati</taxon>
        <taxon>Cyanobacteriota</taxon>
        <taxon>Cyanophyceae</taxon>
        <taxon>Nostocales</taxon>
        <taxon>Calotrichaceae</taxon>
        <taxon>Dulcicalothrix</taxon>
    </lineage>
</organism>
<dbReference type="AlphaFoldDB" id="A0A3S1AVJ3"/>
<proteinExistence type="predicted"/>
<protein>
    <recommendedName>
        <fullName evidence="3">GUN4-like domain-containing protein</fullName>
    </recommendedName>
</protein>
<evidence type="ECO:0000313" key="1">
    <source>
        <dbReference type="EMBL" id="RUT09943.1"/>
    </source>
</evidence>
<gene>
    <name evidence="1" type="ORF">DSM106972_004380</name>
</gene>
<accession>A0A3S1AVJ3</accession>
<dbReference type="EMBL" id="RSCL01000001">
    <property type="protein sequence ID" value="RUT09943.1"/>
    <property type="molecule type" value="Genomic_DNA"/>
</dbReference>
<name>A0A3S1AVJ3_9CYAN</name>
<dbReference type="Proteomes" id="UP000271624">
    <property type="component" value="Unassembled WGS sequence"/>
</dbReference>
<reference evidence="1" key="2">
    <citation type="journal article" date="2019" name="Genome Biol. Evol.">
        <title>Day and night: Metabolic profiles and evolutionary relationships of six axenic non-marine cyanobacteria.</title>
        <authorList>
            <person name="Will S.E."/>
            <person name="Henke P."/>
            <person name="Boedeker C."/>
            <person name="Huang S."/>
            <person name="Brinkmann H."/>
            <person name="Rohde M."/>
            <person name="Jarek M."/>
            <person name="Friedl T."/>
            <person name="Seufert S."/>
            <person name="Schumacher M."/>
            <person name="Overmann J."/>
            <person name="Neumann-Schaal M."/>
            <person name="Petersen J."/>
        </authorList>
    </citation>
    <scope>NUCLEOTIDE SEQUENCE [LARGE SCALE GENOMIC DNA]</scope>
    <source>
        <strain evidence="1">PCC 7102</strain>
    </source>
</reference>
<sequence>MSNDLHNPRSYDAVLGGNNPYPINAAVLGEIQGIKQLKERLLSQVVKNRVHALSRALNYDKEGLLLVIQALNDPEEEVYQLAYDLLKDRKEINVKAALSEYIQHCYLRYDGLYCNYSLPGDYEFLRFYQDGTVLSITLYFKPDIEAVAKWFNREHRFIGKGIYKVESNIIKFFKHSDKPYCSGEVGKYGNTVSLIWNYAYFKGALKYYFIHMPNIQ</sequence>
<reference evidence="1" key="1">
    <citation type="submission" date="2018-12" db="EMBL/GenBank/DDBJ databases">
        <authorList>
            <person name="Will S."/>
            <person name="Neumann-Schaal M."/>
            <person name="Henke P."/>
        </authorList>
    </citation>
    <scope>NUCLEOTIDE SEQUENCE</scope>
    <source>
        <strain evidence="1">PCC 7102</strain>
    </source>
</reference>
<dbReference type="RefSeq" id="WP_127078403.1">
    <property type="nucleotide sequence ID" value="NZ_RSCL01000001.1"/>
</dbReference>